<feature type="domain" description="NADP-dependent oxidoreductase" evidence="2">
    <location>
        <begin position="84"/>
        <end position="223"/>
    </location>
</feature>
<dbReference type="InterPro" id="IPR023210">
    <property type="entry name" value="NADP_OxRdtase_dom"/>
</dbReference>
<dbReference type="EMBL" id="KZ679306">
    <property type="protein sequence ID" value="PTB34747.1"/>
    <property type="molecule type" value="Genomic_DNA"/>
</dbReference>
<sequence length="228" mass="25328">MLQQAYGNSKATLGRIQAGSRFVIDTKWSPFSWTESSIPWATSERIIRSAEESINKLAVDQVDIFYLHRPDPMTPISETLAAGSYNPLNRHKETALLLTLRRLRISFYAYGTSAGGFLGKTAAQAREMADNDTYVSATCRPYLRNANFLEILAQWNTIAETEGVSPAELTYRWVAYHSALRSDHGDAFIIGASSPEQLDETLSGIEKGPLSNNACAYIQEIWEKAKGV</sequence>
<dbReference type="AlphaFoldDB" id="A0A2T3YQF8"/>
<evidence type="ECO:0000259" key="2">
    <source>
        <dbReference type="Pfam" id="PF00248"/>
    </source>
</evidence>
<dbReference type="Pfam" id="PF00248">
    <property type="entry name" value="Aldo_ket_red"/>
    <property type="match status" value="2"/>
</dbReference>
<dbReference type="SUPFAM" id="SSF51430">
    <property type="entry name" value="NAD(P)-linked oxidoreductase"/>
    <property type="match status" value="1"/>
</dbReference>
<dbReference type="InterPro" id="IPR036812">
    <property type="entry name" value="NAD(P)_OxRdtase_dom_sf"/>
</dbReference>
<keyword evidence="4" id="KW-1185">Reference proteome</keyword>
<evidence type="ECO:0000313" key="4">
    <source>
        <dbReference type="Proteomes" id="UP000240493"/>
    </source>
</evidence>
<organism evidence="3 4">
    <name type="scientific">Trichoderma asperellum (strain ATCC 204424 / CBS 433.97 / NBRC 101777)</name>
    <dbReference type="NCBI Taxonomy" id="1042311"/>
    <lineage>
        <taxon>Eukaryota</taxon>
        <taxon>Fungi</taxon>
        <taxon>Dikarya</taxon>
        <taxon>Ascomycota</taxon>
        <taxon>Pezizomycotina</taxon>
        <taxon>Sordariomycetes</taxon>
        <taxon>Hypocreomycetidae</taxon>
        <taxon>Hypocreales</taxon>
        <taxon>Hypocreaceae</taxon>
        <taxon>Trichoderma</taxon>
    </lineage>
</organism>
<feature type="domain" description="NADP-dependent oxidoreductase" evidence="2">
    <location>
        <begin position="5"/>
        <end position="82"/>
    </location>
</feature>
<evidence type="ECO:0000256" key="1">
    <source>
        <dbReference type="ARBA" id="ARBA00023002"/>
    </source>
</evidence>
<dbReference type="GO" id="GO:0016491">
    <property type="term" value="F:oxidoreductase activity"/>
    <property type="evidence" value="ECO:0007669"/>
    <property type="project" value="UniProtKB-KW"/>
</dbReference>
<protein>
    <recommendedName>
        <fullName evidence="2">NADP-dependent oxidoreductase domain-containing protein</fullName>
    </recommendedName>
</protein>
<proteinExistence type="predicted"/>
<dbReference type="InterPro" id="IPR050523">
    <property type="entry name" value="AKR_Detox_Biosynth"/>
</dbReference>
<dbReference type="Gene3D" id="3.20.20.100">
    <property type="entry name" value="NADP-dependent oxidoreductase domain"/>
    <property type="match status" value="2"/>
</dbReference>
<accession>A0A2T3YQF8</accession>
<name>A0A2T3YQF8_TRIA4</name>
<evidence type="ECO:0000313" key="3">
    <source>
        <dbReference type="EMBL" id="PTB34747.1"/>
    </source>
</evidence>
<dbReference type="OrthoDB" id="2310150at2759"/>
<dbReference type="GO" id="GO:0005829">
    <property type="term" value="C:cytosol"/>
    <property type="evidence" value="ECO:0007669"/>
    <property type="project" value="TreeGrafter"/>
</dbReference>
<dbReference type="PANTHER" id="PTHR43364:SF4">
    <property type="entry name" value="NAD(P)-LINKED OXIDOREDUCTASE SUPERFAMILY PROTEIN"/>
    <property type="match status" value="1"/>
</dbReference>
<dbReference type="PANTHER" id="PTHR43364">
    <property type="entry name" value="NADH-SPECIFIC METHYLGLYOXAL REDUCTASE-RELATED"/>
    <property type="match status" value="1"/>
</dbReference>
<dbReference type="STRING" id="1042311.A0A2T3YQF8"/>
<keyword evidence="1" id="KW-0560">Oxidoreductase</keyword>
<dbReference type="Proteomes" id="UP000240493">
    <property type="component" value="Unassembled WGS sequence"/>
</dbReference>
<gene>
    <name evidence="3" type="ORF">M441DRAFT_456970</name>
</gene>
<reference evidence="3 4" key="1">
    <citation type="submission" date="2016-07" db="EMBL/GenBank/DDBJ databases">
        <title>Multiple horizontal gene transfer events from other fungi enriched the ability of initially mycotrophic Trichoderma (Ascomycota) to feed on dead plant biomass.</title>
        <authorList>
            <consortium name="DOE Joint Genome Institute"/>
            <person name="Aerts A."/>
            <person name="Atanasova L."/>
            <person name="Chenthamara K."/>
            <person name="Zhang J."/>
            <person name="Grujic M."/>
            <person name="Henrissat B."/>
            <person name="Kuo A."/>
            <person name="Salamov A."/>
            <person name="Lipzen A."/>
            <person name="Labutti K."/>
            <person name="Barry K."/>
            <person name="Miao Y."/>
            <person name="Rahimi M.J."/>
            <person name="Shen Q."/>
            <person name="Grigoriev I.V."/>
            <person name="Kubicek C.P."/>
            <person name="Druzhinina I.S."/>
        </authorList>
    </citation>
    <scope>NUCLEOTIDE SEQUENCE [LARGE SCALE GENOMIC DNA]</scope>
    <source>
        <strain evidence="3 4">CBS 433.97</strain>
    </source>
</reference>